<dbReference type="Proteomes" id="UP000516117">
    <property type="component" value="Chromosome"/>
</dbReference>
<accession>A0A7H0H355</accession>
<dbReference type="GO" id="GO:0019301">
    <property type="term" value="P:rhamnose catabolic process"/>
    <property type="evidence" value="ECO:0007669"/>
    <property type="project" value="InterPro"/>
</dbReference>
<keyword evidence="6" id="KW-1015">Disulfide bond</keyword>
<evidence type="ECO:0000259" key="8">
    <source>
        <dbReference type="Pfam" id="PF00370"/>
    </source>
</evidence>
<proteinExistence type="inferred from homology"/>
<comment type="similarity">
    <text evidence="1">Belongs to the FGGY kinase family.</text>
</comment>
<organism evidence="10 11">
    <name type="scientific">Tessaracoccus defluvii</name>
    <dbReference type="NCBI Taxonomy" id="1285901"/>
    <lineage>
        <taxon>Bacteria</taxon>
        <taxon>Bacillati</taxon>
        <taxon>Actinomycetota</taxon>
        <taxon>Actinomycetes</taxon>
        <taxon>Propionibacteriales</taxon>
        <taxon>Propionibacteriaceae</taxon>
        <taxon>Tessaracoccus</taxon>
    </lineage>
</organism>
<dbReference type="InterPro" id="IPR018485">
    <property type="entry name" value="FGGY_C"/>
</dbReference>
<feature type="domain" description="Carbohydrate kinase FGGY C-terminal" evidence="9">
    <location>
        <begin position="253"/>
        <end position="440"/>
    </location>
</feature>
<gene>
    <name evidence="10" type="ORF">H9L22_11865</name>
</gene>
<dbReference type="SUPFAM" id="SSF53067">
    <property type="entry name" value="Actin-like ATPase domain"/>
    <property type="match status" value="2"/>
</dbReference>
<reference evidence="10 11" key="1">
    <citation type="submission" date="2020-08" db="EMBL/GenBank/DDBJ databases">
        <title>Genome sequence of Tessaracoccus defluvii JCM 17540T.</title>
        <authorList>
            <person name="Hyun D.-W."/>
            <person name="Bae J.-W."/>
        </authorList>
    </citation>
    <scope>NUCLEOTIDE SEQUENCE [LARGE SCALE GENOMIC DNA]</scope>
    <source>
        <strain evidence="10 11">JCM 17540</strain>
    </source>
</reference>
<keyword evidence="4 10" id="KW-0418">Kinase</keyword>
<protein>
    <submittedName>
        <fullName evidence="10">Rhamnulokinase</fullName>
    </submittedName>
</protein>
<keyword evidence="5" id="KW-0067">ATP-binding</keyword>
<evidence type="ECO:0000259" key="9">
    <source>
        <dbReference type="Pfam" id="PF02782"/>
    </source>
</evidence>
<dbReference type="EMBL" id="CP060789">
    <property type="protein sequence ID" value="QNP54971.1"/>
    <property type="molecule type" value="Genomic_DNA"/>
</dbReference>
<dbReference type="PANTHER" id="PTHR10196">
    <property type="entry name" value="SUGAR KINASE"/>
    <property type="match status" value="1"/>
</dbReference>
<dbReference type="InterPro" id="IPR013449">
    <property type="entry name" value="Rhamnulokinase"/>
</dbReference>
<evidence type="ECO:0000256" key="5">
    <source>
        <dbReference type="ARBA" id="ARBA00022840"/>
    </source>
</evidence>
<dbReference type="GO" id="GO:0006071">
    <property type="term" value="P:glycerol metabolic process"/>
    <property type="evidence" value="ECO:0007669"/>
    <property type="project" value="TreeGrafter"/>
</dbReference>
<dbReference type="GO" id="GO:0005524">
    <property type="term" value="F:ATP binding"/>
    <property type="evidence" value="ECO:0007669"/>
    <property type="project" value="UniProtKB-KW"/>
</dbReference>
<name>A0A7H0H355_9ACTN</name>
<evidence type="ECO:0000256" key="3">
    <source>
        <dbReference type="ARBA" id="ARBA00022741"/>
    </source>
</evidence>
<dbReference type="PANTHER" id="PTHR10196:SF93">
    <property type="entry name" value="L-RHAMNULOKINASE"/>
    <property type="match status" value="1"/>
</dbReference>
<feature type="domain" description="Carbohydrate kinase FGGY N-terminal" evidence="8">
    <location>
        <begin position="5"/>
        <end position="238"/>
    </location>
</feature>
<evidence type="ECO:0000256" key="1">
    <source>
        <dbReference type="ARBA" id="ARBA00009156"/>
    </source>
</evidence>
<dbReference type="RefSeq" id="WP_187720107.1">
    <property type="nucleotide sequence ID" value="NZ_BAABBL010000004.1"/>
</dbReference>
<keyword evidence="11" id="KW-1185">Reference proteome</keyword>
<evidence type="ECO:0000256" key="4">
    <source>
        <dbReference type="ARBA" id="ARBA00022777"/>
    </source>
</evidence>
<evidence type="ECO:0000256" key="2">
    <source>
        <dbReference type="ARBA" id="ARBA00022679"/>
    </source>
</evidence>
<dbReference type="CDD" id="cd07771">
    <property type="entry name" value="ASKHA_NBD_FGGY_RhaB-like"/>
    <property type="match status" value="1"/>
</dbReference>
<evidence type="ECO:0000256" key="6">
    <source>
        <dbReference type="ARBA" id="ARBA00023157"/>
    </source>
</evidence>
<dbReference type="InterPro" id="IPR018484">
    <property type="entry name" value="FGGY_N"/>
</dbReference>
<keyword evidence="2" id="KW-0808">Transferase</keyword>
<sequence length="469" mass="49861">MPVTVLAVDLGSSSGRVVAGTYRDGRIDEVEVRRFPHRARHIDGYLSWDLDFIRDEVVAGLRDAVAMFPDAISVSVDTWGVDYVPLDGDGRPVTPGRCYRDDRTTRTLDGYCARLDDEAAWAATGIAPAVINSSNQLFAYLTEEPEAAGRTERVLFLADYFTFLLTGIPGWSRSPASTSGLCVPGADAFSGDVLDALGIPASWFGAVAPEHAVVGPCTVEGLGQLTVVRAGGHDTACAVHALQRDTARDAYFLSCGSWSVLGVLRDGPLLSQEARELGISNEARADAGLRPLFNLTGLWILQECQRQWRDEGRTHDIVELLRLAEAAPSTGIVIDTEDPRFAVPDAMVDRVREVIDEAGTGLPTLDEGAIVRVVLESLATRYADGVAALDALTGARVPQLNLVGGGSRNALLCQLTADAVGMPVVAGPVEASVLGSMLAQLEVMGHLAPADRNAVIGATASTVRYDPAR</sequence>
<dbReference type="Pfam" id="PF02782">
    <property type="entry name" value="FGGY_C"/>
    <property type="match status" value="1"/>
</dbReference>
<evidence type="ECO:0000256" key="7">
    <source>
        <dbReference type="ARBA" id="ARBA00023308"/>
    </source>
</evidence>
<dbReference type="Gene3D" id="3.30.420.40">
    <property type="match status" value="2"/>
</dbReference>
<keyword evidence="7" id="KW-0684">Rhamnose metabolism</keyword>
<dbReference type="InterPro" id="IPR043129">
    <property type="entry name" value="ATPase_NBD"/>
</dbReference>
<keyword evidence="3" id="KW-0547">Nucleotide-binding</keyword>
<dbReference type="GO" id="GO:0005829">
    <property type="term" value="C:cytosol"/>
    <property type="evidence" value="ECO:0007669"/>
    <property type="project" value="TreeGrafter"/>
</dbReference>
<dbReference type="KEGG" id="tdf:H9L22_11865"/>
<evidence type="ECO:0000313" key="10">
    <source>
        <dbReference type="EMBL" id="QNP54971.1"/>
    </source>
</evidence>
<evidence type="ECO:0000313" key="11">
    <source>
        <dbReference type="Proteomes" id="UP000516117"/>
    </source>
</evidence>
<dbReference type="GO" id="GO:0008993">
    <property type="term" value="F:rhamnulokinase activity"/>
    <property type="evidence" value="ECO:0007669"/>
    <property type="project" value="InterPro"/>
</dbReference>
<dbReference type="GO" id="GO:0004370">
    <property type="term" value="F:glycerol kinase activity"/>
    <property type="evidence" value="ECO:0007669"/>
    <property type="project" value="TreeGrafter"/>
</dbReference>
<dbReference type="AlphaFoldDB" id="A0A7H0H355"/>
<dbReference type="Pfam" id="PF00370">
    <property type="entry name" value="FGGY_N"/>
    <property type="match status" value="1"/>
</dbReference>